<organism evidence="1 2">
    <name type="scientific">Candidatus Thiomargarita nelsonii</name>
    <dbReference type="NCBI Taxonomy" id="1003181"/>
    <lineage>
        <taxon>Bacteria</taxon>
        <taxon>Pseudomonadati</taxon>
        <taxon>Pseudomonadota</taxon>
        <taxon>Gammaproteobacteria</taxon>
        <taxon>Thiotrichales</taxon>
        <taxon>Thiotrichaceae</taxon>
        <taxon>Thiomargarita</taxon>
    </lineage>
</organism>
<keyword evidence="2" id="KW-1185">Reference proteome</keyword>
<evidence type="ECO:0000313" key="2">
    <source>
        <dbReference type="Proteomes" id="UP000076962"/>
    </source>
</evidence>
<proteinExistence type="predicted"/>
<accession>A0A176S526</accession>
<gene>
    <name evidence="1" type="ORF">THIOM_001146</name>
</gene>
<comment type="caution">
    <text evidence="1">The sequence shown here is derived from an EMBL/GenBank/DDBJ whole genome shotgun (WGS) entry which is preliminary data.</text>
</comment>
<evidence type="ECO:0000313" key="1">
    <source>
        <dbReference type="EMBL" id="OAD23028.1"/>
    </source>
</evidence>
<dbReference type="Proteomes" id="UP000076962">
    <property type="component" value="Unassembled WGS sequence"/>
</dbReference>
<name>A0A176S526_9GAMM</name>
<protein>
    <submittedName>
        <fullName evidence="1">Uncharacterized protein</fullName>
    </submittedName>
</protein>
<reference evidence="1 2" key="1">
    <citation type="submission" date="2016-05" db="EMBL/GenBank/DDBJ databases">
        <title>Single-cell genome of chain-forming Candidatus Thiomargarita nelsonii and comparison to other large sulfur-oxidizing bacteria.</title>
        <authorList>
            <person name="Winkel M."/>
            <person name="Salman V."/>
            <person name="Woyke T."/>
            <person name="Schulz-Vogt H."/>
            <person name="Richter M."/>
            <person name="Flood B."/>
            <person name="Bailey J."/>
            <person name="Amann R."/>
            <person name="Mussmann M."/>
        </authorList>
    </citation>
    <scope>NUCLEOTIDE SEQUENCE [LARGE SCALE GENOMIC DNA]</scope>
    <source>
        <strain evidence="1 2">THI036</strain>
    </source>
</reference>
<dbReference type="AlphaFoldDB" id="A0A176S526"/>
<dbReference type="EMBL" id="LUTY01000596">
    <property type="protein sequence ID" value="OAD23028.1"/>
    <property type="molecule type" value="Genomic_DNA"/>
</dbReference>
<sequence>MCRYRRTDTRSSKFSLVQRIKKKTNFFAGFNEIRLVFFISHQTILNKILHIGAHLPPLAQIPLVW</sequence>